<gene>
    <name evidence="2" type="ORF">NE398_16265</name>
</gene>
<reference evidence="2" key="1">
    <citation type="submission" date="2022-05" db="EMBL/GenBank/DDBJ databases">
        <title>Draft genome sequence of Clostridium tertium strain CP3 isolated from Peru.</title>
        <authorList>
            <person name="Hurtado R."/>
            <person name="Lima L."/>
            <person name="Sousa T."/>
            <person name="Jaiswal A.K."/>
            <person name="Tiwari S."/>
            <person name="Maturrano L."/>
            <person name="Brenig B."/>
            <person name="Azevedo V."/>
        </authorList>
    </citation>
    <scope>NUCLEOTIDE SEQUENCE</scope>
    <source>
        <strain evidence="2">CP3</strain>
    </source>
</reference>
<keyword evidence="1" id="KW-1133">Transmembrane helix</keyword>
<proteinExistence type="predicted"/>
<feature type="transmembrane region" description="Helical" evidence="1">
    <location>
        <begin position="123"/>
        <end position="144"/>
    </location>
</feature>
<dbReference type="RefSeq" id="WP_008678811.1">
    <property type="nucleotide sequence ID" value="NZ_CABKOG010000003.1"/>
</dbReference>
<keyword evidence="1" id="KW-0812">Transmembrane</keyword>
<organism evidence="2 3">
    <name type="scientific">Clostridium tertium</name>
    <dbReference type="NCBI Taxonomy" id="1559"/>
    <lineage>
        <taxon>Bacteria</taxon>
        <taxon>Bacillati</taxon>
        <taxon>Bacillota</taxon>
        <taxon>Clostridia</taxon>
        <taxon>Eubacteriales</taxon>
        <taxon>Clostridiaceae</taxon>
        <taxon>Clostridium</taxon>
    </lineage>
</organism>
<accession>A0A9X3XNU9</accession>
<dbReference type="GO" id="GO:0008237">
    <property type="term" value="F:metallopeptidase activity"/>
    <property type="evidence" value="ECO:0007669"/>
    <property type="project" value="UniProtKB-KW"/>
</dbReference>
<evidence type="ECO:0000313" key="3">
    <source>
        <dbReference type="Proteomes" id="UP001141183"/>
    </source>
</evidence>
<keyword evidence="2" id="KW-0645">Protease</keyword>
<keyword evidence="2" id="KW-0482">Metalloprotease</keyword>
<comment type="caution">
    <text evidence="2">The sequence shown here is derived from an EMBL/GenBank/DDBJ whole genome shotgun (WGS) entry which is preliminary data.</text>
</comment>
<dbReference type="Proteomes" id="UP001141183">
    <property type="component" value="Unassembled WGS sequence"/>
</dbReference>
<evidence type="ECO:0000256" key="1">
    <source>
        <dbReference type="SAM" id="Phobius"/>
    </source>
</evidence>
<sequence>MKISILKSSNNKNNDFIDEHNNGHIVKEDFSSLILLIKVIIASIYAFGLGYSLFYSGDDFLKVGIKFLLILIVLYFLMEFPYALLKASLLPNAFNKDIIKLNLNPYNMSISISSRKPISKNRVLIASIVPFIILALAPTVISYILEFNIYLYAIASASAIISMSDLIFSIILISNESVGESLIITPYEYIDSNISLKETSLDLDKDDKLECKDEFCYQLLENIDKSKIKSSLIERNKDPEYIKEMIFNVDDSNE</sequence>
<dbReference type="EMBL" id="JAMRYU010000018">
    <property type="protein sequence ID" value="MDC4241691.1"/>
    <property type="molecule type" value="Genomic_DNA"/>
</dbReference>
<evidence type="ECO:0000313" key="2">
    <source>
        <dbReference type="EMBL" id="MDC4241691.1"/>
    </source>
</evidence>
<feature type="transmembrane region" description="Helical" evidence="1">
    <location>
        <begin position="150"/>
        <end position="173"/>
    </location>
</feature>
<keyword evidence="3" id="KW-1185">Reference proteome</keyword>
<name>A0A9X3XNU9_9CLOT</name>
<dbReference type="Pfam" id="PF11667">
    <property type="entry name" value="DUF3267"/>
    <property type="match status" value="1"/>
</dbReference>
<protein>
    <submittedName>
        <fullName evidence="2">Metalloprotease family protein</fullName>
    </submittedName>
</protein>
<dbReference type="AlphaFoldDB" id="A0A9X3XNU9"/>
<keyword evidence="2" id="KW-0378">Hydrolase</keyword>
<keyword evidence="1" id="KW-0472">Membrane</keyword>
<dbReference type="InterPro" id="IPR021683">
    <property type="entry name" value="DUF3267"/>
</dbReference>
<feature type="transmembrane region" description="Helical" evidence="1">
    <location>
        <begin position="33"/>
        <end position="54"/>
    </location>
</feature>